<dbReference type="InterPro" id="IPR000719">
    <property type="entry name" value="Prot_kinase_dom"/>
</dbReference>
<evidence type="ECO:0000256" key="14">
    <source>
        <dbReference type="ARBA" id="ARBA00023170"/>
    </source>
</evidence>
<dbReference type="Pfam" id="PF00069">
    <property type="entry name" value="Pkinase"/>
    <property type="match status" value="1"/>
</dbReference>
<evidence type="ECO:0000256" key="18">
    <source>
        <dbReference type="PIRNR" id="PIRNR000641"/>
    </source>
</evidence>
<evidence type="ECO:0000256" key="3">
    <source>
        <dbReference type="ARBA" id="ARBA00022536"/>
    </source>
</evidence>
<protein>
    <recommendedName>
        <fullName evidence="18">Receptor-like serine/threonine-protein kinase</fullName>
        <ecNumber evidence="18">2.7.11.1</ecNumber>
    </recommendedName>
</protein>
<dbReference type="PROSITE" id="PS00108">
    <property type="entry name" value="PROTEIN_KINASE_ST"/>
    <property type="match status" value="1"/>
</dbReference>
<evidence type="ECO:0000256" key="20">
    <source>
        <dbReference type="SAM" id="MobiDB-lite"/>
    </source>
</evidence>
<keyword evidence="8 18" id="KW-0547">Nucleotide-binding</keyword>
<keyword evidence="10 18" id="KW-0067">ATP-binding</keyword>
<evidence type="ECO:0000256" key="6">
    <source>
        <dbReference type="ARBA" id="ARBA00022729"/>
    </source>
</evidence>
<dbReference type="GO" id="GO:0016020">
    <property type="term" value="C:membrane"/>
    <property type="evidence" value="ECO:0007669"/>
    <property type="project" value="UniProtKB-SubCell"/>
</dbReference>
<evidence type="ECO:0000256" key="8">
    <source>
        <dbReference type="ARBA" id="ARBA00022741"/>
    </source>
</evidence>
<dbReference type="CDD" id="cd14066">
    <property type="entry name" value="STKc_IRAK"/>
    <property type="match status" value="1"/>
</dbReference>
<evidence type="ECO:0000256" key="19">
    <source>
        <dbReference type="PROSITE-ProRule" id="PRU10141"/>
    </source>
</evidence>
<evidence type="ECO:0000256" key="7">
    <source>
        <dbReference type="ARBA" id="ARBA00022734"/>
    </source>
</evidence>
<dbReference type="GO" id="GO:0048544">
    <property type="term" value="P:recognition of pollen"/>
    <property type="evidence" value="ECO:0007669"/>
    <property type="project" value="InterPro"/>
</dbReference>
<comment type="catalytic activity">
    <reaction evidence="16 18">
        <text>L-threonyl-[protein] + ATP = O-phospho-L-threonyl-[protein] + ADP + H(+)</text>
        <dbReference type="Rhea" id="RHEA:46608"/>
        <dbReference type="Rhea" id="RHEA-COMP:11060"/>
        <dbReference type="Rhea" id="RHEA-COMP:11605"/>
        <dbReference type="ChEBI" id="CHEBI:15378"/>
        <dbReference type="ChEBI" id="CHEBI:30013"/>
        <dbReference type="ChEBI" id="CHEBI:30616"/>
        <dbReference type="ChEBI" id="CHEBI:61977"/>
        <dbReference type="ChEBI" id="CHEBI:456216"/>
        <dbReference type="EC" id="2.7.11.1"/>
    </reaction>
</comment>
<dbReference type="GO" id="GO:0005524">
    <property type="term" value="F:ATP binding"/>
    <property type="evidence" value="ECO:0007669"/>
    <property type="project" value="UniProtKB-UniRule"/>
</dbReference>
<dbReference type="PANTHER" id="PTHR47976">
    <property type="entry name" value="G-TYPE LECTIN S-RECEPTOR-LIKE SERINE/THREONINE-PROTEIN KINASE SD2-5"/>
    <property type="match status" value="1"/>
</dbReference>
<evidence type="ECO:0000256" key="11">
    <source>
        <dbReference type="ARBA" id="ARBA00022989"/>
    </source>
</evidence>
<gene>
    <name evidence="25" type="ORF">CURHAP_LOCUS47879</name>
</gene>
<dbReference type="PROSITE" id="PS50011">
    <property type="entry name" value="PROTEIN_KINASE_DOM"/>
    <property type="match status" value="1"/>
</dbReference>
<accession>A0A6J5VPP0</accession>
<evidence type="ECO:0000256" key="16">
    <source>
        <dbReference type="ARBA" id="ARBA00047899"/>
    </source>
</evidence>
<dbReference type="SMART" id="SM00220">
    <property type="entry name" value="S_TKc"/>
    <property type="match status" value="1"/>
</dbReference>
<dbReference type="Pfam" id="PF01453">
    <property type="entry name" value="B_lectin"/>
    <property type="match status" value="1"/>
</dbReference>
<dbReference type="SUPFAM" id="SSF56112">
    <property type="entry name" value="Protein kinase-like (PK-like)"/>
    <property type="match status" value="1"/>
</dbReference>
<dbReference type="GO" id="GO:0030246">
    <property type="term" value="F:carbohydrate binding"/>
    <property type="evidence" value="ECO:0007669"/>
    <property type="project" value="UniProtKB-KW"/>
</dbReference>
<dbReference type="SUPFAM" id="SSF51110">
    <property type="entry name" value="alpha-D-mannose-specific plant lectins"/>
    <property type="match status" value="2"/>
</dbReference>
<evidence type="ECO:0000256" key="10">
    <source>
        <dbReference type="ARBA" id="ARBA00022840"/>
    </source>
</evidence>
<dbReference type="GO" id="GO:0004674">
    <property type="term" value="F:protein serine/threonine kinase activity"/>
    <property type="evidence" value="ECO:0007669"/>
    <property type="project" value="UniProtKB-KW"/>
</dbReference>
<evidence type="ECO:0000256" key="9">
    <source>
        <dbReference type="ARBA" id="ARBA00022777"/>
    </source>
</evidence>
<dbReference type="Proteomes" id="UP000507222">
    <property type="component" value="Unassembled WGS sequence"/>
</dbReference>
<evidence type="ECO:0000259" key="24">
    <source>
        <dbReference type="PROSITE" id="PS50927"/>
    </source>
</evidence>
<keyword evidence="5 21" id="KW-0812">Transmembrane</keyword>
<keyword evidence="3" id="KW-0245">EGF-like domain</keyword>
<evidence type="ECO:0000256" key="17">
    <source>
        <dbReference type="ARBA" id="ARBA00048679"/>
    </source>
</evidence>
<dbReference type="FunFam" id="3.30.200.20:FF:000059">
    <property type="entry name" value="S-receptor-like serine/threonine-protein kinase"/>
    <property type="match status" value="1"/>
</dbReference>
<comment type="subcellular location">
    <subcellularLocation>
        <location evidence="1">Membrane</location>
        <topology evidence="1">Single-pass type I membrane protein</topology>
    </subcellularLocation>
</comment>
<keyword evidence="11 21" id="KW-1133">Transmembrane helix</keyword>
<feature type="signal peptide" evidence="22">
    <location>
        <begin position="1"/>
        <end position="20"/>
    </location>
</feature>
<name>A0A6J5VPP0_PRUAR</name>
<dbReference type="InterPro" id="IPR036426">
    <property type="entry name" value="Bulb-type_lectin_dom_sf"/>
</dbReference>
<evidence type="ECO:0000256" key="15">
    <source>
        <dbReference type="ARBA" id="ARBA00023180"/>
    </source>
</evidence>
<dbReference type="InterPro" id="IPR001480">
    <property type="entry name" value="Bulb-type_lectin_dom"/>
</dbReference>
<dbReference type="SMART" id="SM00108">
    <property type="entry name" value="B_lectin"/>
    <property type="match status" value="2"/>
</dbReference>
<feature type="chain" id="PRO_5026938738" description="Receptor-like serine/threonine-protein kinase" evidence="22">
    <location>
        <begin position="21"/>
        <end position="783"/>
    </location>
</feature>
<evidence type="ECO:0000256" key="2">
    <source>
        <dbReference type="ARBA" id="ARBA00022527"/>
    </source>
</evidence>
<sequence length="783" mass="88048">MSATLIFLLPFTIFSIFAAAQPRTSNISLGSSLYPNNSQWLSNSGQFAFGFYREGNDLAIGIWFEKIQPRTIIWTANRDVKLPRSNDVQLLLSDEGIKVILQDKQGLSPPISNITEPVAWASMLDSGNFVLYNSNAKIIWQSFDAPTDTILSGQCLLAGRNLVSSISATNHATGRFQLSMQHDGNLLQYPVNPISTTPQYAYWNTETYTAGDNVSLNLDHNGQLYLLNSTGFYIKNITNQTQLSDNRVYRLTIDFDGILRLFSHSLTPNDSWSIEYSSPSDKCAPLGLCGLNAYCVPIEEDPPCLCLPGFVFIDQDQKDLGCRRNFSTVDCANKIETRYSMTDLDGLEWEDNPYSVLTLNETACKEDCLRDCDCEVAVHKDNKCRKQRFPLRYGRTDETASTLVKIGIESSGTKTVSKGRNKQLQTDIFISGVAMLTFALIILAITGVVIYRYRVWGYKKVHSANGGFVEDVTLRSYTYVELEKATKGFTDEVGKGAFGTVYKGVMSNGGRVVAIKKLEKVVGEGEREFQNEVNAIGRTHHKNLVKLLGYCHDESNRILVYEYMTNGSLADFLFRSDGRPAWEERIGIVLNVAQGILYLHEECETQIIHCDIKPENILMSERKCAKLSDFGLAKLLKSEQTGTHTGFRGTRGYVAPEWLRNMPITVKADVYSFGVVLLEIICCRRSVYMDIPEDEVVLENWVYHCLEADELHKLVQDEEVDKAKIGRMIKIGLWCIQYEPSLRPSMKKVVLMLEGTVEIPAPPNPDSQSQHPEFLTPTEWLTD</sequence>
<dbReference type="FunFam" id="1.10.510.10:FF:000237">
    <property type="entry name" value="G-type lectin S-receptor-like serine/threonine-protein kinase"/>
    <property type="match status" value="1"/>
</dbReference>
<organism evidence="25 26">
    <name type="scientific">Prunus armeniaca</name>
    <name type="common">Apricot</name>
    <name type="synonym">Armeniaca vulgaris</name>
    <dbReference type="NCBI Taxonomy" id="36596"/>
    <lineage>
        <taxon>Eukaryota</taxon>
        <taxon>Viridiplantae</taxon>
        <taxon>Streptophyta</taxon>
        <taxon>Embryophyta</taxon>
        <taxon>Tracheophyta</taxon>
        <taxon>Spermatophyta</taxon>
        <taxon>Magnoliopsida</taxon>
        <taxon>eudicotyledons</taxon>
        <taxon>Gunneridae</taxon>
        <taxon>Pentapetalae</taxon>
        <taxon>rosids</taxon>
        <taxon>fabids</taxon>
        <taxon>Rosales</taxon>
        <taxon>Rosaceae</taxon>
        <taxon>Amygdaloideae</taxon>
        <taxon>Amygdaleae</taxon>
        <taxon>Prunus</taxon>
    </lineage>
</organism>
<keyword evidence="6 22" id="KW-0732">Signal</keyword>
<proteinExistence type="inferred from homology"/>
<evidence type="ECO:0000256" key="22">
    <source>
        <dbReference type="SAM" id="SignalP"/>
    </source>
</evidence>
<evidence type="ECO:0000256" key="4">
    <source>
        <dbReference type="ARBA" id="ARBA00022679"/>
    </source>
</evidence>
<evidence type="ECO:0000256" key="5">
    <source>
        <dbReference type="ARBA" id="ARBA00022692"/>
    </source>
</evidence>
<keyword evidence="4 18" id="KW-0808">Transferase</keyword>
<comment type="catalytic activity">
    <reaction evidence="17 18">
        <text>L-seryl-[protein] + ATP = O-phospho-L-seryl-[protein] + ADP + H(+)</text>
        <dbReference type="Rhea" id="RHEA:17989"/>
        <dbReference type="Rhea" id="RHEA-COMP:9863"/>
        <dbReference type="Rhea" id="RHEA-COMP:11604"/>
        <dbReference type="ChEBI" id="CHEBI:15378"/>
        <dbReference type="ChEBI" id="CHEBI:29999"/>
        <dbReference type="ChEBI" id="CHEBI:30616"/>
        <dbReference type="ChEBI" id="CHEBI:83421"/>
        <dbReference type="ChEBI" id="CHEBI:456216"/>
        <dbReference type="EC" id="2.7.11.1"/>
    </reaction>
</comment>
<dbReference type="InterPro" id="IPR024171">
    <property type="entry name" value="SRK-like_kinase"/>
</dbReference>
<dbReference type="InterPro" id="IPR017441">
    <property type="entry name" value="Protein_kinase_ATP_BS"/>
</dbReference>
<dbReference type="PANTHER" id="PTHR47976:SF102">
    <property type="entry name" value="G-TYPE LECTIN S-RECEPTOR-LIKE SERINE_THREONINE-PROTEIN KINASE LECRK3"/>
    <property type="match status" value="1"/>
</dbReference>
<keyword evidence="14" id="KW-0675">Receptor</keyword>
<keyword evidence="9 18" id="KW-0418">Kinase</keyword>
<dbReference type="Gene3D" id="2.90.10.10">
    <property type="entry name" value="Bulb-type lectin domain"/>
    <property type="match status" value="2"/>
</dbReference>
<feature type="domain" description="Bulb-type lectin" evidence="24">
    <location>
        <begin position="24"/>
        <end position="144"/>
    </location>
</feature>
<feature type="binding site" evidence="19">
    <location>
        <position position="517"/>
    </location>
    <ligand>
        <name>ATP</name>
        <dbReference type="ChEBI" id="CHEBI:30616"/>
    </ligand>
</feature>
<dbReference type="FunFam" id="2.90.10.10:FF:000026">
    <property type="entry name" value="Serine/threonine-protein kinase"/>
    <property type="match status" value="1"/>
</dbReference>
<evidence type="ECO:0000313" key="25">
    <source>
        <dbReference type="EMBL" id="CAB4289305.1"/>
    </source>
</evidence>
<evidence type="ECO:0000256" key="1">
    <source>
        <dbReference type="ARBA" id="ARBA00004479"/>
    </source>
</evidence>
<dbReference type="PROSITE" id="PS00107">
    <property type="entry name" value="PROTEIN_KINASE_ATP"/>
    <property type="match status" value="1"/>
</dbReference>
<dbReference type="AlphaFoldDB" id="A0A6J5VPP0"/>
<reference evidence="25 26" key="1">
    <citation type="submission" date="2020-05" db="EMBL/GenBank/DDBJ databases">
        <authorList>
            <person name="Campoy J."/>
            <person name="Schneeberger K."/>
            <person name="Spophaly S."/>
        </authorList>
    </citation>
    <scope>NUCLEOTIDE SEQUENCE [LARGE SCALE GENOMIC DNA]</scope>
    <source>
        <strain evidence="25">PruArmRojPasFocal</strain>
    </source>
</reference>
<feature type="transmembrane region" description="Helical" evidence="21">
    <location>
        <begin position="428"/>
        <end position="451"/>
    </location>
</feature>
<dbReference type="InterPro" id="IPR051343">
    <property type="entry name" value="G-type_lectin_kinases/EP1-like"/>
</dbReference>
<dbReference type="PROSITE" id="PS50927">
    <property type="entry name" value="BULB_LECTIN"/>
    <property type="match status" value="1"/>
</dbReference>
<comment type="similarity">
    <text evidence="18">Belongs to the protein kinase superfamily. Ser/Thr protein kinase family.</text>
</comment>
<keyword evidence="7" id="KW-0430">Lectin</keyword>
<evidence type="ECO:0000256" key="21">
    <source>
        <dbReference type="SAM" id="Phobius"/>
    </source>
</evidence>
<dbReference type="Gene3D" id="3.30.200.20">
    <property type="entry name" value="Phosphorylase Kinase, domain 1"/>
    <property type="match status" value="1"/>
</dbReference>
<keyword evidence="12 21" id="KW-0472">Membrane</keyword>
<evidence type="ECO:0000313" key="26">
    <source>
        <dbReference type="Proteomes" id="UP000507222"/>
    </source>
</evidence>
<dbReference type="EC" id="2.7.11.1" evidence="18"/>
<evidence type="ECO:0000259" key="23">
    <source>
        <dbReference type="PROSITE" id="PS50011"/>
    </source>
</evidence>
<feature type="region of interest" description="Disordered" evidence="20">
    <location>
        <begin position="761"/>
        <end position="783"/>
    </location>
</feature>
<dbReference type="Pfam" id="PF00954">
    <property type="entry name" value="S_locus_glycop"/>
    <property type="match status" value="1"/>
</dbReference>
<keyword evidence="2 18" id="KW-0723">Serine/threonine-protein kinase</keyword>
<evidence type="ECO:0000256" key="12">
    <source>
        <dbReference type="ARBA" id="ARBA00023136"/>
    </source>
</evidence>
<keyword evidence="15" id="KW-0325">Glycoprotein</keyword>
<dbReference type="EMBL" id="CAEKDK010000008">
    <property type="protein sequence ID" value="CAB4289305.1"/>
    <property type="molecule type" value="Genomic_DNA"/>
</dbReference>
<dbReference type="InterPro" id="IPR011009">
    <property type="entry name" value="Kinase-like_dom_sf"/>
</dbReference>
<dbReference type="InterPro" id="IPR008271">
    <property type="entry name" value="Ser/Thr_kinase_AS"/>
</dbReference>
<evidence type="ECO:0000256" key="13">
    <source>
        <dbReference type="ARBA" id="ARBA00023157"/>
    </source>
</evidence>
<dbReference type="PIRSF" id="PIRSF000641">
    <property type="entry name" value="SRK"/>
    <property type="match status" value="1"/>
</dbReference>
<feature type="domain" description="Protein kinase" evidence="23">
    <location>
        <begin position="487"/>
        <end position="774"/>
    </location>
</feature>
<keyword evidence="13" id="KW-1015">Disulfide bond</keyword>
<dbReference type="Gene3D" id="1.10.510.10">
    <property type="entry name" value="Transferase(Phosphotransferase) domain 1"/>
    <property type="match status" value="1"/>
</dbReference>
<dbReference type="InterPro" id="IPR000858">
    <property type="entry name" value="S_locus_glycoprot_dom"/>
</dbReference>